<evidence type="ECO:0000259" key="3">
    <source>
        <dbReference type="Pfam" id="PF24065"/>
    </source>
</evidence>
<sequence>MAIVRIVNADFYMSPPISNLDVTYSEFRGSSVKQVPVIRIFGSTNTGDKTCLHIHGAFPYIYVPYDDSDKEDVIMYQMASGLDKAINISFGQASSNAQHIYKIVLVSGRLVATYVWISCKRTSVSKNFLL</sequence>
<evidence type="ECO:0000313" key="4">
    <source>
        <dbReference type="Proteomes" id="UP000192223"/>
    </source>
</evidence>
<dbReference type="PANTHER" id="PTHR45812">
    <property type="entry name" value="DNA POLYMERASE ZETA CATALYTIC SUBUNIT"/>
    <property type="match status" value="1"/>
</dbReference>
<feature type="domain" description="DNA polymerase delta/zeta catalytic subunit N-terminal" evidence="2">
    <location>
        <begin position="56"/>
        <end position="109"/>
    </location>
</feature>
<proteinExistence type="predicted"/>
<dbReference type="OrthoDB" id="2414538at2759"/>
<dbReference type="Pfam" id="PF24065">
    <property type="entry name" value="REV3_N"/>
    <property type="match status" value="1"/>
</dbReference>
<dbReference type="GO" id="GO:0016035">
    <property type="term" value="C:zeta DNA polymerase complex"/>
    <property type="evidence" value="ECO:0007669"/>
    <property type="project" value="InterPro"/>
</dbReference>
<dbReference type="GO" id="GO:0005634">
    <property type="term" value="C:nucleus"/>
    <property type="evidence" value="ECO:0007669"/>
    <property type="project" value="TreeGrafter"/>
</dbReference>
<dbReference type="InterPro" id="IPR056435">
    <property type="entry name" value="DPOD/Z_N"/>
</dbReference>
<comment type="catalytic activity">
    <reaction evidence="1">
        <text>DNA(n) + a 2'-deoxyribonucleoside 5'-triphosphate = DNA(n+1) + diphosphate</text>
        <dbReference type="Rhea" id="RHEA:22508"/>
        <dbReference type="Rhea" id="RHEA-COMP:17339"/>
        <dbReference type="Rhea" id="RHEA-COMP:17340"/>
        <dbReference type="ChEBI" id="CHEBI:33019"/>
        <dbReference type="ChEBI" id="CHEBI:61560"/>
        <dbReference type="ChEBI" id="CHEBI:173112"/>
        <dbReference type="EC" id="2.7.7.7"/>
    </reaction>
</comment>
<dbReference type="KEGG" id="apln:108734295"/>
<accession>A0A1W4WBA1</accession>
<reference evidence="5" key="1">
    <citation type="submission" date="2025-08" db="UniProtKB">
        <authorList>
            <consortium name="RefSeq"/>
        </authorList>
    </citation>
    <scope>IDENTIFICATION</scope>
    <source>
        <tissue evidence="5">Entire body</tissue>
    </source>
</reference>
<dbReference type="GO" id="GO:0000724">
    <property type="term" value="P:double-strand break repair via homologous recombination"/>
    <property type="evidence" value="ECO:0007669"/>
    <property type="project" value="TreeGrafter"/>
</dbReference>
<dbReference type="GO" id="GO:0003887">
    <property type="term" value="F:DNA-directed DNA polymerase activity"/>
    <property type="evidence" value="ECO:0007669"/>
    <property type="project" value="UniProtKB-EC"/>
</dbReference>
<dbReference type="RefSeq" id="XP_018321279.1">
    <property type="nucleotide sequence ID" value="XM_018465777.2"/>
</dbReference>
<dbReference type="PANTHER" id="PTHR45812:SF1">
    <property type="entry name" value="DNA POLYMERASE ZETA CATALYTIC SUBUNIT"/>
    <property type="match status" value="1"/>
</dbReference>
<dbReference type="GeneID" id="108734295"/>
<protein>
    <submittedName>
        <fullName evidence="5">DNA polymerase zeta catalytic subunit isoform X2</fullName>
    </submittedName>
</protein>
<dbReference type="SUPFAM" id="SSF53098">
    <property type="entry name" value="Ribonuclease H-like"/>
    <property type="match status" value="1"/>
</dbReference>
<dbReference type="CTD" id="136035703"/>
<dbReference type="GO" id="GO:0042276">
    <property type="term" value="P:error-prone translesion synthesis"/>
    <property type="evidence" value="ECO:0007669"/>
    <property type="project" value="TreeGrafter"/>
</dbReference>
<dbReference type="STRING" id="224129.A0A1W4WBA1"/>
<gene>
    <name evidence="5" type="primary">LOC108734295</name>
</gene>
<dbReference type="AlphaFoldDB" id="A0A1W4WBA1"/>
<dbReference type="InterPro" id="IPR056447">
    <property type="entry name" value="REV3_N"/>
</dbReference>
<dbReference type="InterPro" id="IPR030559">
    <property type="entry name" value="PolZ_Rev3"/>
</dbReference>
<dbReference type="Pfam" id="PF24055">
    <property type="entry name" value="POL3_N"/>
    <property type="match status" value="1"/>
</dbReference>
<keyword evidence="4" id="KW-1185">Reference proteome</keyword>
<evidence type="ECO:0000259" key="2">
    <source>
        <dbReference type="Pfam" id="PF24055"/>
    </source>
</evidence>
<dbReference type="Proteomes" id="UP000192223">
    <property type="component" value="Unplaced"/>
</dbReference>
<organism evidence="4 5">
    <name type="scientific">Agrilus planipennis</name>
    <name type="common">Emerald ash borer</name>
    <name type="synonym">Agrilus marcopoli</name>
    <dbReference type="NCBI Taxonomy" id="224129"/>
    <lineage>
        <taxon>Eukaryota</taxon>
        <taxon>Metazoa</taxon>
        <taxon>Ecdysozoa</taxon>
        <taxon>Arthropoda</taxon>
        <taxon>Hexapoda</taxon>
        <taxon>Insecta</taxon>
        <taxon>Pterygota</taxon>
        <taxon>Neoptera</taxon>
        <taxon>Endopterygota</taxon>
        <taxon>Coleoptera</taxon>
        <taxon>Polyphaga</taxon>
        <taxon>Elateriformia</taxon>
        <taxon>Buprestoidea</taxon>
        <taxon>Buprestidae</taxon>
        <taxon>Agrilinae</taxon>
        <taxon>Agrilus</taxon>
    </lineage>
</organism>
<dbReference type="InterPro" id="IPR012337">
    <property type="entry name" value="RNaseH-like_sf"/>
</dbReference>
<evidence type="ECO:0000256" key="1">
    <source>
        <dbReference type="ARBA" id="ARBA00049244"/>
    </source>
</evidence>
<name>A0A1W4WBA1_AGRPL</name>
<feature type="domain" description="DNA polymerase zeta catalytic subunit N-terminal" evidence="3">
    <location>
        <begin position="4"/>
        <end position="55"/>
    </location>
</feature>
<dbReference type="Gene3D" id="3.30.342.10">
    <property type="entry name" value="DNA Polymerase, chain B, domain 1"/>
    <property type="match status" value="1"/>
</dbReference>
<evidence type="ECO:0000313" key="5">
    <source>
        <dbReference type="RefSeq" id="XP_018321279.1"/>
    </source>
</evidence>